<dbReference type="EMBL" id="MN803438">
    <property type="protein sequence ID" value="QHR78515.1"/>
    <property type="molecule type" value="Genomic_DNA"/>
</dbReference>
<name>A0A6B9XJX9_9VIRU</name>
<dbReference type="KEGG" id="vg:65103342"/>
<reference evidence="1" key="1">
    <citation type="journal article" date="2020" name="Arch. Virol.">
        <title>Complete genome sequence and analysis of a novel lymphocystivirus detected in whitemouth croaker (Micropogonias furnieri): lymphocystis disease virus 4.</title>
        <authorList>
            <person name="Doszpoly A."/>
            <person name="Kajan G.L."/>
            <person name="Puentes R."/>
            <person name="Perretta A."/>
        </authorList>
    </citation>
    <scope>NUCLEOTIDE SEQUENCE</scope>
    <source>
        <strain evidence="1">LCDV-WC</strain>
    </source>
</reference>
<evidence type="ECO:0000313" key="2">
    <source>
        <dbReference type="Proteomes" id="UP000678193"/>
    </source>
</evidence>
<keyword evidence="2" id="KW-1185">Reference proteome</keyword>
<accession>A0A6B9XJX9</accession>
<dbReference type="GeneID" id="65103342"/>
<organism evidence="1 2">
    <name type="scientific">Lymphocystis disease virus 4</name>
    <dbReference type="NCBI Taxonomy" id="2704413"/>
    <lineage>
        <taxon>Viruses</taxon>
        <taxon>Varidnaviria</taxon>
        <taxon>Bamfordvirae</taxon>
        <taxon>Nucleocytoviricota</taxon>
        <taxon>Megaviricetes</taxon>
        <taxon>Pimascovirales</taxon>
        <taxon>Pimascovirales incertae sedis</taxon>
        <taxon>Iridoviridae</taxon>
        <taxon>Alphairidovirinae</taxon>
        <taxon>Lymphocystivirus</taxon>
        <taxon>Lymphocystivirus micropogonias1</taxon>
    </lineage>
</organism>
<dbReference type="RefSeq" id="YP_010088009.1">
    <property type="nucleotide sequence ID" value="NC_055603.1"/>
</dbReference>
<sequence>MNPSLEKFAVIVDRLIADDSEKPVFETVDEFKTHYKTADISKFLEELKEYLKEHEFNFKFEELPLFSGIKIVKDDLVTLINAAEEYLRGIDEFFQDETKRTDYSDQLGHPLIRELPLSINYWTNAKIEDIQSLIEKYIIVPEKDILEETSIVDEIENFHRCLAMIIGKHQILTDELKAVKSKNNE</sequence>
<evidence type="ECO:0000313" key="1">
    <source>
        <dbReference type="EMBL" id="QHR78515.1"/>
    </source>
</evidence>
<dbReference type="Proteomes" id="UP000678193">
    <property type="component" value="Segment"/>
</dbReference>
<protein>
    <submittedName>
        <fullName evidence="1">Uncharacterized protein</fullName>
    </submittedName>
</protein>
<proteinExistence type="predicted"/>